<proteinExistence type="predicted"/>
<dbReference type="EMBL" id="BPVZ01000587">
    <property type="protein sequence ID" value="GKV52028.1"/>
    <property type="molecule type" value="Genomic_DNA"/>
</dbReference>
<evidence type="ECO:0000313" key="1">
    <source>
        <dbReference type="EMBL" id="GKV52028.1"/>
    </source>
</evidence>
<dbReference type="Proteomes" id="UP001054252">
    <property type="component" value="Unassembled WGS sequence"/>
</dbReference>
<keyword evidence="2" id="KW-1185">Reference proteome</keyword>
<name>A0AAV5MPX2_9ROSI</name>
<evidence type="ECO:0000313" key="2">
    <source>
        <dbReference type="Proteomes" id="UP001054252"/>
    </source>
</evidence>
<gene>
    <name evidence="1" type="ORF">SLEP1_g58636</name>
</gene>
<comment type="caution">
    <text evidence="1">The sequence shown here is derived from an EMBL/GenBank/DDBJ whole genome shotgun (WGS) entry which is preliminary data.</text>
</comment>
<reference evidence="1 2" key="1">
    <citation type="journal article" date="2021" name="Commun. Biol.">
        <title>The genome of Shorea leprosula (Dipterocarpaceae) highlights the ecological relevance of drought in aseasonal tropical rainforests.</title>
        <authorList>
            <person name="Ng K.K.S."/>
            <person name="Kobayashi M.J."/>
            <person name="Fawcett J.A."/>
            <person name="Hatakeyama M."/>
            <person name="Paape T."/>
            <person name="Ng C.H."/>
            <person name="Ang C.C."/>
            <person name="Tnah L.H."/>
            <person name="Lee C.T."/>
            <person name="Nishiyama T."/>
            <person name="Sese J."/>
            <person name="O'Brien M.J."/>
            <person name="Copetti D."/>
            <person name="Mohd Noor M.I."/>
            <person name="Ong R.C."/>
            <person name="Putra M."/>
            <person name="Sireger I.Z."/>
            <person name="Indrioko S."/>
            <person name="Kosugi Y."/>
            <person name="Izuno A."/>
            <person name="Isagi Y."/>
            <person name="Lee S.L."/>
            <person name="Shimizu K.K."/>
        </authorList>
    </citation>
    <scope>NUCLEOTIDE SEQUENCE [LARGE SCALE GENOMIC DNA]</scope>
    <source>
        <strain evidence="1">214</strain>
    </source>
</reference>
<protein>
    <submittedName>
        <fullName evidence="1">Uncharacterized protein</fullName>
    </submittedName>
</protein>
<dbReference type="AlphaFoldDB" id="A0AAV5MPX2"/>
<sequence>MVRFSSFSKFSSSNEFMPWAAIFNHALPLHQPSFMQKNYGFFYLNSTPNLSLVLVFLD</sequence>
<accession>A0AAV5MPX2</accession>
<organism evidence="1 2">
    <name type="scientific">Rubroshorea leprosula</name>
    <dbReference type="NCBI Taxonomy" id="152421"/>
    <lineage>
        <taxon>Eukaryota</taxon>
        <taxon>Viridiplantae</taxon>
        <taxon>Streptophyta</taxon>
        <taxon>Embryophyta</taxon>
        <taxon>Tracheophyta</taxon>
        <taxon>Spermatophyta</taxon>
        <taxon>Magnoliopsida</taxon>
        <taxon>eudicotyledons</taxon>
        <taxon>Gunneridae</taxon>
        <taxon>Pentapetalae</taxon>
        <taxon>rosids</taxon>
        <taxon>malvids</taxon>
        <taxon>Malvales</taxon>
        <taxon>Dipterocarpaceae</taxon>
        <taxon>Rubroshorea</taxon>
    </lineage>
</organism>